<dbReference type="Pfam" id="PF03465">
    <property type="entry name" value="eRF1_3"/>
    <property type="match status" value="1"/>
</dbReference>
<dbReference type="InterPro" id="IPR058547">
    <property type="entry name" value="Pelota_N"/>
</dbReference>
<dbReference type="NCBIfam" id="TIGR00111">
    <property type="entry name" value="pelota"/>
    <property type="match status" value="1"/>
</dbReference>
<dbReference type="GO" id="GO:0070481">
    <property type="term" value="P:nuclear-transcribed mRNA catabolic process, non-stop decay"/>
    <property type="evidence" value="ECO:0007669"/>
    <property type="project" value="InterPro"/>
</dbReference>
<reference evidence="10" key="1">
    <citation type="journal article" date="2015" name="Nature">
        <title>Complex archaea that bridge the gap between prokaryotes and eukaryotes.</title>
        <authorList>
            <person name="Spang A."/>
            <person name="Saw J.H."/>
            <person name="Jorgensen S.L."/>
            <person name="Zaremba-Niedzwiedzka K."/>
            <person name="Martijn J."/>
            <person name="Lind A.E."/>
            <person name="van Eijk R."/>
            <person name="Schleper C."/>
            <person name="Guy L."/>
            <person name="Ettema T.J."/>
        </authorList>
    </citation>
    <scope>NUCLEOTIDE SEQUENCE</scope>
</reference>
<sequence length="350" mass="39245">MISKVIDNNSVSVIPEDSDDLLTLRRIIKKDDRVVGDTTRVIKLDKEFSRPDKGERIRIRISLDVEKPSLDNVLDRLRIGGIIAESTNESVPHGSHHSFVVKINDAITIFKKKWTQIEKKLIHSKNQKFGFLLVAIDTTDCGIGRLKGTHLQIMPNIYSGSSGKRYKTSFNIEKFFVQVLNAISSSIKENDVLIFFGPGETKKKFGNFFQKSPISKNHKFELVEGIDSGGEDGIYIFTKSNIMKEIMSESKLATVSSIIDEIMLRANKKSRKFTMGFEETQKANQFGAIESLIFSDKVIQTLDEEEVIEFLNDVESKGSKVFSVDSTTDLGLRVSGLGGIVSLLRFPINS</sequence>
<comment type="subcellular location">
    <subcellularLocation>
        <location evidence="2">Cytoplasm</location>
    </subcellularLocation>
</comment>
<name>A0A0F9JXP5_9ZZZZ</name>
<accession>A0A0F9JXP5</accession>
<dbReference type="HAMAP" id="MF_01853">
    <property type="entry name" value="PelO"/>
    <property type="match status" value="1"/>
</dbReference>
<evidence type="ECO:0000256" key="1">
    <source>
        <dbReference type="ARBA" id="ARBA00001968"/>
    </source>
</evidence>
<keyword evidence="6" id="KW-0479">Metal-binding</keyword>
<evidence type="ECO:0000256" key="6">
    <source>
        <dbReference type="ARBA" id="ARBA00022723"/>
    </source>
</evidence>
<dbReference type="EMBL" id="LAZR01015096">
    <property type="protein sequence ID" value="KKM14663.1"/>
    <property type="molecule type" value="Genomic_DNA"/>
</dbReference>
<dbReference type="GO" id="GO:0016787">
    <property type="term" value="F:hydrolase activity"/>
    <property type="evidence" value="ECO:0007669"/>
    <property type="project" value="UniProtKB-KW"/>
</dbReference>
<protein>
    <recommendedName>
        <fullName evidence="9">eRF1/Pelota-like N-terminal domain-containing protein</fullName>
    </recommendedName>
</protein>
<dbReference type="InterPro" id="IPR029064">
    <property type="entry name" value="Ribosomal_eL30-like_sf"/>
</dbReference>
<dbReference type="GO" id="GO:0046872">
    <property type="term" value="F:metal ion binding"/>
    <property type="evidence" value="ECO:0007669"/>
    <property type="project" value="UniProtKB-KW"/>
</dbReference>
<dbReference type="GO" id="GO:0032790">
    <property type="term" value="P:ribosome disassembly"/>
    <property type="evidence" value="ECO:0007669"/>
    <property type="project" value="TreeGrafter"/>
</dbReference>
<comment type="similarity">
    <text evidence="3">Belongs to the eukaryotic release factor 1 family. Pelota subfamily.</text>
</comment>
<dbReference type="InterPro" id="IPR005140">
    <property type="entry name" value="eRF1_Pelota-like_N"/>
</dbReference>
<evidence type="ECO:0000256" key="4">
    <source>
        <dbReference type="ARBA" id="ARBA00022490"/>
    </source>
</evidence>
<comment type="caution">
    <text evidence="10">The sequence shown here is derived from an EMBL/GenBank/DDBJ whole genome shotgun (WGS) entry which is preliminary data.</text>
</comment>
<evidence type="ECO:0000256" key="3">
    <source>
        <dbReference type="ARBA" id="ARBA00009504"/>
    </source>
</evidence>
<dbReference type="InterPro" id="IPR038069">
    <property type="entry name" value="Pelota/DOM34_N"/>
</dbReference>
<evidence type="ECO:0000313" key="10">
    <source>
        <dbReference type="EMBL" id="KKM14663.1"/>
    </source>
</evidence>
<dbReference type="InterPro" id="IPR004405">
    <property type="entry name" value="TF_pelota"/>
</dbReference>
<dbReference type="GO" id="GO:0005737">
    <property type="term" value="C:cytoplasm"/>
    <property type="evidence" value="ECO:0007669"/>
    <property type="project" value="UniProtKB-SubCell"/>
</dbReference>
<keyword evidence="8" id="KW-0378">Hydrolase</keyword>
<dbReference type="PANTHER" id="PTHR10853:SF0">
    <property type="entry name" value="PROTEIN PELOTA HOMOLOG"/>
    <property type="match status" value="1"/>
</dbReference>
<keyword evidence="7" id="KW-0255">Endonuclease</keyword>
<organism evidence="10">
    <name type="scientific">marine sediment metagenome</name>
    <dbReference type="NCBI Taxonomy" id="412755"/>
    <lineage>
        <taxon>unclassified sequences</taxon>
        <taxon>metagenomes</taxon>
        <taxon>ecological metagenomes</taxon>
    </lineage>
</organism>
<dbReference type="SMART" id="SM01194">
    <property type="entry name" value="eRF1_1"/>
    <property type="match status" value="1"/>
</dbReference>
<dbReference type="InterPro" id="IPR005142">
    <property type="entry name" value="eRF1_3"/>
</dbReference>
<dbReference type="GO" id="GO:0004519">
    <property type="term" value="F:endonuclease activity"/>
    <property type="evidence" value="ECO:0007669"/>
    <property type="project" value="UniProtKB-KW"/>
</dbReference>
<dbReference type="InterPro" id="IPR023521">
    <property type="entry name" value="Pelota_arc"/>
</dbReference>
<dbReference type="GO" id="GO:0070651">
    <property type="term" value="P:nonfunctional rRNA decay"/>
    <property type="evidence" value="ECO:0007669"/>
    <property type="project" value="TreeGrafter"/>
</dbReference>
<dbReference type="Gene3D" id="3.30.1330.30">
    <property type="match status" value="1"/>
</dbReference>
<keyword evidence="4" id="KW-0963">Cytoplasm</keyword>
<feature type="domain" description="eRF1/Pelota-like N-terminal" evidence="9">
    <location>
        <begin position="3"/>
        <end position="127"/>
    </location>
</feature>
<dbReference type="SUPFAM" id="SSF55315">
    <property type="entry name" value="L30e-like"/>
    <property type="match status" value="1"/>
</dbReference>
<dbReference type="PANTHER" id="PTHR10853">
    <property type="entry name" value="PELOTA"/>
    <property type="match status" value="1"/>
</dbReference>
<dbReference type="SUPFAM" id="SSF159065">
    <property type="entry name" value="Dom34/Pelota N-terminal domain-like"/>
    <property type="match status" value="1"/>
</dbReference>
<evidence type="ECO:0000259" key="9">
    <source>
        <dbReference type="SMART" id="SM01194"/>
    </source>
</evidence>
<proteinExistence type="inferred from homology"/>
<comment type="cofactor">
    <cofactor evidence="1">
        <name>a divalent metal cation</name>
        <dbReference type="ChEBI" id="CHEBI:60240"/>
    </cofactor>
</comment>
<dbReference type="Gene3D" id="2.30.30.870">
    <property type="entry name" value="Pelota, domain A"/>
    <property type="match status" value="1"/>
</dbReference>
<dbReference type="SUPFAM" id="SSF53137">
    <property type="entry name" value="Translational machinery components"/>
    <property type="match status" value="1"/>
</dbReference>
<evidence type="ECO:0000256" key="8">
    <source>
        <dbReference type="ARBA" id="ARBA00022801"/>
    </source>
</evidence>
<dbReference type="Pfam" id="PF26356">
    <property type="entry name" value="Pelota_N"/>
    <property type="match status" value="1"/>
</dbReference>
<evidence type="ECO:0000256" key="7">
    <source>
        <dbReference type="ARBA" id="ARBA00022759"/>
    </source>
</evidence>
<dbReference type="AlphaFoldDB" id="A0A0F9JXP5"/>
<dbReference type="GO" id="GO:0071025">
    <property type="term" value="P:RNA surveillance"/>
    <property type="evidence" value="ECO:0007669"/>
    <property type="project" value="InterPro"/>
</dbReference>
<evidence type="ECO:0000256" key="2">
    <source>
        <dbReference type="ARBA" id="ARBA00004496"/>
    </source>
</evidence>
<dbReference type="GO" id="GO:0070966">
    <property type="term" value="P:nuclear-transcribed mRNA catabolic process, no-go decay"/>
    <property type="evidence" value="ECO:0007669"/>
    <property type="project" value="InterPro"/>
</dbReference>
<keyword evidence="5" id="KW-0540">Nuclease</keyword>
<gene>
    <name evidence="10" type="ORF">LCGC14_1703900</name>
</gene>
<dbReference type="InterPro" id="IPR042226">
    <property type="entry name" value="eFR1_2_sf"/>
</dbReference>
<evidence type="ECO:0000256" key="5">
    <source>
        <dbReference type="ARBA" id="ARBA00022722"/>
    </source>
</evidence>
<dbReference type="Gene3D" id="3.30.420.60">
    <property type="entry name" value="eRF1 domain 2"/>
    <property type="match status" value="1"/>
</dbReference>